<keyword evidence="2" id="KW-1185">Reference proteome</keyword>
<dbReference type="Proteomes" id="UP000235994">
    <property type="component" value="Unassembled WGS sequence"/>
</dbReference>
<dbReference type="EMBL" id="POQS01000002">
    <property type="protein sequence ID" value="PND33814.1"/>
    <property type="molecule type" value="Genomic_DNA"/>
</dbReference>
<dbReference type="AlphaFoldDB" id="A0A2N8KK26"/>
<protein>
    <recommendedName>
        <fullName evidence="3">Xylose isomerase-like TIM barrel domain-containing protein</fullName>
    </recommendedName>
</protein>
<sequence length="252" mass="28251">MKAHVSLACWPGLRHEAAAARLHQPPTEPLFGRLHTDHVQLVPQNLGRLDEDLADALLTAHPGTRFRLHANVQVLDKRRIADLSGFNRHADWFARAARVSQHLRAPAYTAHAGRRAESSLPEMLDNARRCADLFGCPVGVEGHYPSRGDTWLVSNWQEYRAMFESGVPYALDLSHLNIVAHHTGCLERGLVAEMLACERCLEVHVSANDGTGDQHAVCDTPPWWLTLLRHAHRDAVVFSEGNHRLVERRQHG</sequence>
<evidence type="ECO:0000313" key="1">
    <source>
        <dbReference type="EMBL" id="PND33814.1"/>
    </source>
</evidence>
<accession>A0A2N8KK26</accession>
<name>A0A2N8KK26_9BURK</name>
<gene>
    <name evidence="1" type="ORF">C1I89_05990</name>
</gene>
<evidence type="ECO:0000313" key="2">
    <source>
        <dbReference type="Proteomes" id="UP000235994"/>
    </source>
</evidence>
<evidence type="ECO:0008006" key="3">
    <source>
        <dbReference type="Google" id="ProtNLM"/>
    </source>
</evidence>
<reference evidence="1 2" key="1">
    <citation type="submission" date="2018-01" db="EMBL/GenBank/DDBJ databases">
        <title>The draft genome of an aniline degradation strain ANB-1.</title>
        <authorList>
            <person name="Zhang L."/>
            <person name="Jiang J."/>
        </authorList>
    </citation>
    <scope>NUCLEOTIDE SEQUENCE [LARGE SCALE GENOMIC DNA]</scope>
    <source>
        <strain evidence="1 2">ANB-1</strain>
    </source>
</reference>
<dbReference type="Gene3D" id="3.20.20.150">
    <property type="entry name" value="Divalent-metal-dependent TIM barrel enzymes"/>
    <property type="match status" value="1"/>
</dbReference>
<proteinExistence type="predicted"/>
<dbReference type="RefSeq" id="WP_102771895.1">
    <property type="nucleotide sequence ID" value="NZ_POQS01000002.1"/>
</dbReference>
<comment type="caution">
    <text evidence="1">The sequence shown here is derived from an EMBL/GenBank/DDBJ whole genome shotgun (WGS) entry which is preliminary data.</text>
</comment>
<dbReference type="SUPFAM" id="SSF51658">
    <property type="entry name" value="Xylose isomerase-like"/>
    <property type="match status" value="1"/>
</dbReference>
<organism evidence="1 2">
    <name type="scientific">Achromobacter pulmonis</name>
    <dbReference type="NCBI Taxonomy" id="1389932"/>
    <lineage>
        <taxon>Bacteria</taxon>
        <taxon>Pseudomonadati</taxon>
        <taxon>Pseudomonadota</taxon>
        <taxon>Betaproteobacteria</taxon>
        <taxon>Burkholderiales</taxon>
        <taxon>Alcaligenaceae</taxon>
        <taxon>Achromobacter</taxon>
    </lineage>
</organism>
<dbReference type="InterPro" id="IPR036237">
    <property type="entry name" value="Xyl_isomerase-like_sf"/>
</dbReference>